<dbReference type="PROSITE" id="PS51841">
    <property type="entry name" value="LTD"/>
    <property type="match status" value="1"/>
</dbReference>
<dbReference type="STRING" id="137246.A0A401SJV2"/>
<feature type="coiled-coil region" evidence="6">
    <location>
        <begin position="23"/>
        <end position="50"/>
    </location>
</feature>
<dbReference type="InterPro" id="IPR001322">
    <property type="entry name" value="Lamin_tail_dom"/>
</dbReference>
<dbReference type="InterPro" id="IPR018039">
    <property type="entry name" value="IF_conserved"/>
</dbReference>
<dbReference type="Gene3D" id="1.20.5.170">
    <property type="match status" value="1"/>
</dbReference>
<keyword evidence="1 5" id="KW-0403">Intermediate filament</keyword>
<gene>
    <name evidence="10" type="ORF">chiPu_0009148</name>
</gene>
<organism evidence="10 11">
    <name type="scientific">Chiloscyllium punctatum</name>
    <name type="common">Brownbanded bambooshark</name>
    <name type="synonym">Hemiscyllium punctatum</name>
    <dbReference type="NCBI Taxonomy" id="137246"/>
    <lineage>
        <taxon>Eukaryota</taxon>
        <taxon>Metazoa</taxon>
        <taxon>Chordata</taxon>
        <taxon>Craniata</taxon>
        <taxon>Vertebrata</taxon>
        <taxon>Chondrichthyes</taxon>
        <taxon>Elasmobranchii</taxon>
        <taxon>Galeomorphii</taxon>
        <taxon>Galeoidea</taxon>
        <taxon>Orectolobiformes</taxon>
        <taxon>Hemiscylliidae</taxon>
        <taxon>Chiloscyllium</taxon>
    </lineage>
</organism>
<name>A0A401SJV2_CHIPU</name>
<evidence type="ECO:0000313" key="10">
    <source>
        <dbReference type="EMBL" id="GCC30694.1"/>
    </source>
</evidence>
<dbReference type="SMART" id="SM01391">
    <property type="entry name" value="Filament"/>
    <property type="match status" value="1"/>
</dbReference>
<keyword evidence="3" id="KW-0449">Lipoprotein</keyword>
<dbReference type="SUPFAM" id="SSF64593">
    <property type="entry name" value="Intermediate filament protein, coiled coil region"/>
    <property type="match status" value="1"/>
</dbReference>
<evidence type="ECO:0000256" key="4">
    <source>
        <dbReference type="ARBA" id="ARBA00024186"/>
    </source>
</evidence>
<keyword evidence="3" id="KW-0636">Prenylation</keyword>
<dbReference type="GO" id="GO:0005652">
    <property type="term" value="C:nuclear lamina"/>
    <property type="evidence" value="ECO:0007669"/>
    <property type="project" value="UniProtKB-SubCell"/>
</dbReference>
<dbReference type="PANTHER" id="PTHR45721:SF16">
    <property type="entry name" value="LAMIN-L(III)"/>
    <property type="match status" value="1"/>
</dbReference>
<dbReference type="GO" id="GO:0006998">
    <property type="term" value="P:nuclear envelope organization"/>
    <property type="evidence" value="ECO:0007669"/>
    <property type="project" value="TreeGrafter"/>
</dbReference>
<dbReference type="GO" id="GO:0007097">
    <property type="term" value="P:nuclear migration"/>
    <property type="evidence" value="ECO:0007669"/>
    <property type="project" value="TreeGrafter"/>
</dbReference>
<comment type="subcellular location">
    <subcellularLocation>
        <location evidence="4">Nucleus lamina</location>
    </subcellularLocation>
</comment>
<evidence type="ECO:0000259" key="9">
    <source>
        <dbReference type="PROSITE" id="PS51842"/>
    </source>
</evidence>
<dbReference type="InterPro" id="IPR036415">
    <property type="entry name" value="Lamin_tail_dom_sf"/>
</dbReference>
<dbReference type="PROSITE" id="PS00226">
    <property type="entry name" value="IF_ROD_1"/>
    <property type="match status" value="1"/>
</dbReference>
<feature type="coiled-coil region" evidence="6">
    <location>
        <begin position="244"/>
        <end position="360"/>
    </location>
</feature>
<comment type="caution">
    <text evidence="10">The sequence shown here is derived from an EMBL/GenBank/DDBJ whole genome shotgun (WGS) entry which is preliminary data.</text>
</comment>
<dbReference type="SUPFAM" id="SSF74853">
    <property type="entry name" value="Lamin A/C globular tail domain"/>
    <property type="match status" value="1"/>
</dbReference>
<dbReference type="AlphaFoldDB" id="A0A401SJV2"/>
<dbReference type="OMA" id="SSCHRSI"/>
<protein>
    <recommendedName>
        <fullName evidence="12">LTD domain-containing protein</fullName>
    </recommendedName>
</protein>
<feature type="compositionally biased region" description="Basic and acidic residues" evidence="7">
    <location>
        <begin position="554"/>
        <end position="566"/>
    </location>
</feature>
<dbReference type="Proteomes" id="UP000287033">
    <property type="component" value="Unassembled WGS sequence"/>
</dbReference>
<feature type="domain" description="LTD" evidence="8">
    <location>
        <begin position="421"/>
        <end position="534"/>
    </location>
</feature>
<accession>A0A401SJV2</accession>
<dbReference type="GO" id="GO:0031507">
    <property type="term" value="P:heterochromatin formation"/>
    <property type="evidence" value="ECO:0007669"/>
    <property type="project" value="TreeGrafter"/>
</dbReference>
<evidence type="ECO:0000313" key="11">
    <source>
        <dbReference type="Proteomes" id="UP000287033"/>
    </source>
</evidence>
<dbReference type="PANTHER" id="PTHR45721">
    <property type="entry name" value="LAMIN DM0-RELATED"/>
    <property type="match status" value="1"/>
</dbReference>
<evidence type="ECO:0000256" key="5">
    <source>
        <dbReference type="RuleBase" id="RU000685"/>
    </source>
</evidence>
<sequence length="574" mass="65814">MALRDSSRQRPGSDKGASPLGKGRRVRLNLQNEKEELQELNDRFAIYIGRNHCREDEEAAQLARLREQQEADSSCHRSIRARLESELSEARSRLFRTAKDNARLEIEVTRLSEELRDQRERNGKKEFELKGALARVTVLETCLNSKEAQLATTLSEKATLENELTELKAELANVKSVASDTKAQLQDEKLQNWDLAHRARTLQEKLDFQKSLHEKEIKGIERRYEIRLQEIKAGSQQECGSKLAEALQQLRHDQYEQIKQYKEQLEGNFDAKLKNAQLAAAKSNEFAKTAKEELAEAKMRIDDLTSQLHQCHNKISTLSAKNQDLEKALDREKTVGQQQLALKEQEVAEIRQKLQVQMEELGECLSMKLPLDMEINAYRKMLEGEERRFDMTPTPVSHRGDPKFRGTKRRLIEPEVARRVYGIRERIFSTGQLILEEIDNEGKFIKIKNISHKDQPLGGWTIRREFPDLTQLTYKFPARFTLKSKQAVTIWAEGSDVVLVWRGQKSWGARDDREVVLLNANGEEMASWATGQIPGILGSESRDQDDEDAVEGSRQTEHCPKGRAVNEDPSCSIM</sequence>
<keyword evidence="2 6" id="KW-0175">Coiled coil</keyword>
<dbReference type="Gene3D" id="1.20.5.1160">
    <property type="entry name" value="Vasodilator-stimulated phosphoprotein"/>
    <property type="match status" value="1"/>
</dbReference>
<evidence type="ECO:0000256" key="1">
    <source>
        <dbReference type="ARBA" id="ARBA00022754"/>
    </source>
</evidence>
<evidence type="ECO:0000256" key="2">
    <source>
        <dbReference type="ARBA" id="ARBA00023054"/>
    </source>
</evidence>
<dbReference type="GO" id="GO:0051664">
    <property type="term" value="P:nuclear pore localization"/>
    <property type="evidence" value="ECO:0007669"/>
    <property type="project" value="TreeGrafter"/>
</dbReference>
<evidence type="ECO:0000256" key="3">
    <source>
        <dbReference type="ARBA" id="ARBA00023289"/>
    </source>
</evidence>
<reference evidence="10 11" key="1">
    <citation type="journal article" date="2018" name="Nat. Ecol. Evol.">
        <title>Shark genomes provide insights into elasmobranch evolution and the origin of vertebrates.</title>
        <authorList>
            <person name="Hara Y"/>
            <person name="Yamaguchi K"/>
            <person name="Onimaru K"/>
            <person name="Kadota M"/>
            <person name="Koyanagi M"/>
            <person name="Keeley SD"/>
            <person name="Tatsumi K"/>
            <person name="Tanaka K"/>
            <person name="Motone F"/>
            <person name="Kageyama Y"/>
            <person name="Nozu R"/>
            <person name="Adachi N"/>
            <person name="Nishimura O"/>
            <person name="Nakagawa R"/>
            <person name="Tanegashima C"/>
            <person name="Kiyatake I"/>
            <person name="Matsumoto R"/>
            <person name="Murakumo K"/>
            <person name="Nishida K"/>
            <person name="Terakita A"/>
            <person name="Kuratani S"/>
            <person name="Sato K"/>
            <person name="Hyodo S Kuraku.S."/>
        </authorList>
    </citation>
    <scope>NUCLEOTIDE SEQUENCE [LARGE SCALE GENOMIC DNA]</scope>
</reference>
<keyword evidence="11" id="KW-1185">Reference proteome</keyword>
<evidence type="ECO:0000259" key="8">
    <source>
        <dbReference type="PROSITE" id="PS51841"/>
    </source>
</evidence>
<proteinExistence type="inferred from homology"/>
<dbReference type="Pfam" id="PF00038">
    <property type="entry name" value="Filament"/>
    <property type="match status" value="1"/>
</dbReference>
<evidence type="ECO:0008006" key="12">
    <source>
        <dbReference type="Google" id="ProtNLM"/>
    </source>
</evidence>
<dbReference type="PROSITE" id="PS51842">
    <property type="entry name" value="IF_ROD_2"/>
    <property type="match status" value="1"/>
</dbReference>
<feature type="region of interest" description="Disordered" evidence="7">
    <location>
        <begin position="1"/>
        <end position="23"/>
    </location>
</feature>
<feature type="domain" description="IF rod" evidence="9">
    <location>
        <begin position="33"/>
        <end position="389"/>
    </location>
</feature>
<feature type="compositionally biased region" description="Basic and acidic residues" evidence="7">
    <location>
        <begin position="1"/>
        <end position="13"/>
    </location>
</feature>
<dbReference type="EMBL" id="BEZZ01000319">
    <property type="protein sequence ID" value="GCC30694.1"/>
    <property type="molecule type" value="Genomic_DNA"/>
</dbReference>
<dbReference type="GO" id="GO:0005200">
    <property type="term" value="F:structural constituent of cytoskeleton"/>
    <property type="evidence" value="ECO:0007669"/>
    <property type="project" value="TreeGrafter"/>
</dbReference>
<dbReference type="Gene3D" id="2.60.40.1260">
    <property type="entry name" value="Lamin Tail domain"/>
    <property type="match status" value="1"/>
</dbReference>
<dbReference type="OrthoDB" id="102442at2759"/>
<evidence type="ECO:0000256" key="6">
    <source>
        <dbReference type="SAM" id="Coils"/>
    </source>
</evidence>
<dbReference type="Pfam" id="PF00932">
    <property type="entry name" value="LTD"/>
    <property type="match status" value="1"/>
</dbReference>
<comment type="similarity">
    <text evidence="5">Belongs to the intermediate filament family.</text>
</comment>
<dbReference type="GO" id="GO:0090435">
    <property type="term" value="P:protein localization to nuclear envelope"/>
    <property type="evidence" value="ECO:0007669"/>
    <property type="project" value="TreeGrafter"/>
</dbReference>
<feature type="region of interest" description="Disordered" evidence="7">
    <location>
        <begin position="534"/>
        <end position="574"/>
    </location>
</feature>
<dbReference type="InterPro" id="IPR039008">
    <property type="entry name" value="IF_rod_dom"/>
</dbReference>
<dbReference type="GO" id="GO:0005882">
    <property type="term" value="C:intermediate filament"/>
    <property type="evidence" value="ECO:0007669"/>
    <property type="project" value="UniProtKB-KW"/>
</dbReference>
<evidence type="ECO:0000256" key="7">
    <source>
        <dbReference type="SAM" id="MobiDB-lite"/>
    </source>
</evidence>
<feature type="coiled-coil region" evidence="6">
    <location>
        <begin position="101"/>
        <end position="184"/>
    </location>
</feature>